<keyword evidence="2" id="KW-0812">Transmembrane</keyword>
<name>A0ABR9HEU4_9ACTN</name>
<feature type="region of interest" description="Disordered" evidence="1">
    <location>
        <begin position="99"/>
        <end position="125"/>
    </location>
</feature>
<feature type="transmembrane region" description="Helical" evidence="2">
    <location>
        <begin position="6"/>
        <end position="31"/>
    </location>
</feature>
<evidence type="ECO:0000313" key="4">
    <source>
        <dbReference type="Proteomes" id="UP000598217"/>
    </source>
</evidence>
<sequence>MEAIGVPWFIVVRYLGPPLFLLAVGGALLVWRRPARPGLVWAALVVNLLAAALPFLWIAVQLLTGLGEATVVGLVMTLLQPGVVVVAWLLLLWAAVSRSRPGGTAPDGTGAADSEDAKRAAENVG</sequence>
<evidence type="ECO:0000256" key="2">
    <source>
        <dbReference type="SAM" id="Phobius"/>
    </source>
</evidence>
<keyword evidence="4" id="KW-1185">Reference proteome</keyword>
<dbReference type="RefSeq" id="WP_191271388.1">
    <property type="nucleotide sequence ID" value="NZ_BMXJ01000004.1"/>
</dbReference>
<accession>A0ABR9HEU4</accession>
<feature type="compositionally biased region" description="Basic and acidic residues" evidence="1">
    <location>
        <begin position="115"/>
        <end position="125"/>
    </location>
</feature>
<dbReference type="EMBL" id="JADBDY010000001">
    <property type="protein sequence ID" value="MBE1457554.1"/>
    <property type="molecule type" value="Genomic_DNA"/>
</dbReference>
<feature type="compositionally biased region" description="Low complexity" evidence="1">
    <location>
        <begin position="99"/>
        <end position="112"/>
    </location>
</feature>
<evidence type="ECO:0000313" key="3">
    <source>
        <dbReference type="EMBL" id="MBE1457554.1"/>
    </source>
</evidence>
<proteinExistence type="predicted"/>
<protein>
    <submittedName>
        <fullName evidence="3">Tryptophan-rich sensory protein</fullName>
    </submittedName>
</protein>
<keyword evidence="2" id="KW-0472">Membrane</keyword>
<reference evidence="3 4" key="1">
    <citation type="submission" date="2020-10" db="EMBL/GenBank/DDBJ databases">
        <title>Sequencing the genomes of 1000 actinobacteria strains.</title>
        <authorList>
            <person name="Klenk H.-P."/>
        </authorList>
    </citation>
    <scope>NUCLEOTIDE SEQUENCE [LARGE SCALE GENOMIC DNA]</scope>
    <source>
        <strain evidence="3 4">DSM 45157</strain>
    </source>
</reference>
<organism evidence="3 4">
    <name type="scientific">Nocardiopsis terrae</name>
    <dbReference type="NCBI Taxonomy" id="372655"/>
    <lineage>
        <taxon>Bacteria</taxon>
        <taxon>Bacillati</taxon>
        <taxon>Actinomycetota</taxon>
        <taxon>Actinomycetes</taxon>
        <taxon>Streptosporangiales</taxon>
        <taxon>Nocardiopsidaceae</taxon>
        <taxon>Nocardiopsis</taxon>
    </lineage>
</organism>
<comment type="caution">
    <text evidence="3">The sequence shown here is derived from an EMBL/GenBank/DDBJ whole genome shotgun (WGS) entry which is preliminary data.</text>
</comment>
<gene>
    <name evidence="3" type="ORF">H4W79_001768</name>
</gene>
<keyword evidence="2" id="KW-1133">Transmembrane helix</keyword>
<feature type="transmembrane region" description="Helical" evidence="2">
    <location>
        <begin position="71"/>
        <end position="96"/>
    </location>
</feature>
<dbReference type="Proteomes" id="UP000598217">
    <property type="component" value="Unassembled WGS sequence"/>
</dbReference>
<feature type="transmembrane region" description="Helical" evidence="2">
    <location>
        <begin position="38"/>
        <end position="59"/>
    </location>
</feature>
<evidence type="ECO:0000256" key="1">
    <source>
        <dbReference type="SAM" id="MobiDB-lite"/>
    </source>
</evidence>